<dbReference type="AlphaFoldDB" id="A0ABC9Z568"/>
<reference evidence="2 3" key="2">
    <citation type="journal article" date="2016" name="Genome Announc.">
        <title>Draft Genome Sequence of Erythromycin- and Oxytetracycline-Sensitive Nocardia seriolae Strain U-1 (NBRC 110359).</title>
        <authorList>
            <person name="Imajoh M."/>
            <person name="Sukeda M."/>
            <person name="Shimizu M."/>
            <person name="Yamane J."/>
            <person name="Ohnishi K."/>
            <person name="Oshima S."/>
        </authorList>
    </citation>
    <scope>NUCLEOTIDE SEQUENCE [LARGE SCALE GENOMIC DNA]</scope>
    <source>
        <strain evidence="2 3">U-1</strain>
    </source>
</reference>
<evidence type="ECO:0000313" key="3">
    <source>
        <dbReference type="Proteomes" id="UP000037179"/>
    </source>
</evidence>
<comment type="caution">
    <text evidence="2">The sequence shown here is derived from an EMBL/GenBank/DDBJ whole genome shotgun (WGS) entry which is preliminary data.</text>
</comment>
<evidence type="ECO:0000313" key="2">
    <source>
        <dbReference type="EMBL" id="GAP32929.1"/>
    </source>
</evidence>
<dbReference type="InterPro" id="IPR010982">
    <property type="entry name" value="Lambda_DNA-bd_dom_sf"/>
</dbReference>
<reference evidence="3" key="1">
    <citation type="submission" date="2015-07" db="EMBL/GenBank/DDBJ databases">
        <title>Nocardia seriolae U-1 whole genome shotgun sequence.</title>
        <authorList>
            <person name="Imajoh M."/>
            <person name="Fukumoto Y."/>
            <person name="Sukeda M."/>
            <person name="Yamane J."/>
            <person name="Yamasaki K."/>
            <person name="Shimizu M."/>
            <person name="Ohnishi K."/>
            <person name="Oshima S."/>
        </authorList>
    </citation>
    <scope>NUCLEOTIDE SEQUENCE [LARGE SCALE GENOMIC DNA]</scope>
    <source>
        <strain evidence="3">U-1</strain>
    </source>
</reference>
<organism evidence="2 3">
    <name type="scientific">Nocardia seriolae</name>
    <dbReference type="NCBI Taxonomy" id="37332"/>
    <lineage>
        <taxon>Bacteria</taxon>
        <taxon>Bacillati</taxon>
        <taxon>Actinomycetota</taxon>
        <taxon>Actinomycetes</taxon>
        <taxon>Mycobacteriales</taxon>
        <taxon>Nocardiaceae</taxon>
        <taxon>Nocardia</taxon>
    </lineage>
</organism>
<name>A0ABC9Z568_9NOCA</name>
<sequence length="402" mass="44481">MNQNRTGATLRRFRLARQMSQRQLAGRLFCNHTWITAIEGGRRCPTNRRWVENADAFLIAGGELVAAWDADQAERREAAVTQKLLEEARRESEALLIAPDGAHLDDIQTDIVQVARASGIEAYDKTIRHALELRSELSRRIRLGAHRPDAARDLYIALGRVCGVLAYLTLDLGQADAAKAHIRASFKLGDKAGHDQLRAWAKGTESLTWRFDKQFKAAKNAAIEGLQYVGPSTGTAEPRLLCGLAASTANLGDSWGAVDLLEQADRIRDHCGPDEIDGPLFGFSPAKQLYYHGFSLMWANDPIILRRAIRASHEAIAAWKETNSPGDEMLTYIYLATACARLGDLDASIEAVTPILNQPMTASFSWVKKRLNQLDELLDEHFPGSQSALEARDTIQTYVHAA</sequence>
<proteinExistence type="predicted"/>
<protein>
    <recommendedName>
        <fullName evidence="1">HTH cro/C1-type domain-containing protein</fullName>
    </recommendedName>
</protein>
<dbReference type="PROSITE" id="PS50943">
    <property type="entry name" value="HTH_CROC1"/>
    <property type="match status" value="1"/>
</dbReference>
<dbReference type="Proteomes" id="UP000037179">
    <property type="component" value="Unassembled WGS sequence"/>
</dbReference>
<dbReference type="EMBL" id="BBYQ01000193">
    <property type="protein sequence ID" value="GAP32929.1"/>
    <property type="molecule type" value="Genomic_DNA"/>
</dbReference>
<dbReference type="CDD" id="cd00093">
    <property type="entry name" value="HTH_XRE"/>
    <property type="match status" value="1"/>
</dbReference>
<gene>
    <name evidence="2" type="ORF">NSK11_contig00193-0001</name>
</gene>
<accession>A0ABC9Z568</accession>
<dbReference type="RefSeq" id="WP_158544142.1">
    <property type="nucleotide sequence ID" value="NZ_AP017900.1"/>
</dbReference>
<dbReference type="GeneID" id="93370347"/>
<evidence type="ECO:0000259" key="1">
    <source>
        <dbReference type="PROSITE" id="PS50943"/>
    </source>
</evidence>
<feature type="domain" description="HTH cro/C1-type" evidence="1">
    <location>
        <begin position="10"/>
        <end position="64"/>
    </location>
</feature>
<dbReference type="Pfam" id="PF13560">
    <property type="entry name" value="HTH_31"/>
    <property type="match status" value="1"/>
</dbReference>
<dbReference type="Gene3D" id="1.10.260.40">
    <property type="entry name" value="lambda repressor-like DNA-binding domains"/>
    <property type="match status" value="1"/>
</dbReference>
<dbReference type="InterPro" id="IPR001387">
    <property type="entry name" value="Cro/C1-type_HTH"/>
</dbReference>
<keyword evidence="3" id="KW-1185">Reference proteome</keyword>
<dbReference type="SUPFAM" id="SSF47413">
    <property type="entry name" value="lambda repressor-like DNA-binding domains"/>
    <property type="match status" value="1"/>
</dbReference>
<dbReference type="SMART" id="SM00530">
    <property type="entry name" value="HTH_XRE"/>
    <property type="match status" value="1"/>
</dbReference>